<comment type="caution">
    <text evidence="2">The sequence shown here is derived from an EMBL/GenBank/DDBJ whole genome shotgun (WGS) entry which is preliminary data.</text>
</comment>
<dbReference type="Pfam" id="PF09250">
    <property type="entry name" value="Prim-Pol"/>
    <property type="match status" value="1"/>
</dbReference>
<dbReference type="EMBL" id="BAABRV010000005">
    <property type="protein sequence ID" value="GAA5533919.1"/>
    <property type="molecule type" value="Genomic_DNA"/>
</dbReference>
<evidence type="ECO:0000259" key="1">
    <source>
        <dbReference type="SMART" id="SM00943"/>
    </source>
</evidence>
<evidence type="ECO:0000313" key="3">
    <source>
        <dbReference type="Proteomes" id="UP001404956"/>
    </source>
</evidence>
<keyword evidence="3" id="KW-1185">Reference proteome</keyword>
<sequence length="373" mass="40467">MSGLLEAALLALEDGWNVLPVHERKGPHPILVETGHFTMNDEGRRVPSWRRLQEERVTADLLRVWFDPRRGVPGMAAVTGTISGRVVLDLDGAAGQALFKSWGQSPSALSGSGSPHLYFPHPGWHVRTVASGSYRDPPFPGLDVRGDGGMIVLPPSVLANGPYHLLCGTLLDPACLPEAVALWTGLTRPPVPDLPEIDESQVGSGEDAQTLLHEALTRMDGGRNNAGYWLARELKKAGYDKHTARTVMERYADHVPDTDARGRRDPYTRRHALASLESAYRAPARPKAARSGGIGDPLAEARRVLPTLTLDERVQLARLIAGAYARESEQAAERALKSLGLDAGLARWAARSLADGVSLPGQNRLLAFLRGRR</sequence>
<evidence type="ECO:0000313" key="2">
    <source>
        <dbReference type="EMBL" id="GAA5533919.1"/>
    </source>
</evidence>
<dbReference type="InterPro" id="IPR015330">
    <property type="entry name" value="DNA_primase/pol_bifunc_N"/>
</dbReference>
<organism evidence="2 3">
    <name type="scientific">Deinococcus aluminii</name>
    <dbReference type="NCBI Taxonomy" id="1656885"/>
    <lineage>
        <taxon>Bacteria</taxon>
        <taxon>Thermotogati</taxon>
        <taxon>Deinococcota</taxon>
        <taxon>Deinococci</taxon>
        <taxon>Deinococcales</taxon>
        <taxon>Deinococcaceae</taxon>
        <taxon>Deinococcus</taxon>
    </lineage>
</organism>
<name>A0ABP9XEX9_9DEIO</name>
<feature type="domain" description="DNA primase/polymerase bifunctional N-terminal" evidence="1">
    <location>
        <begin position="8"/>
        <end position="180"/>
    </location>
</feature>
<reference evidence="2 3" key="1">
    <citation type="submission" date="2024-02" db="EMBL/GenBank/DDBJ databases">
        <title>Deinococcus aluminii NBRC 112889.</title>
        <authorList>
            <person name="Ichikawa N."/>
            <person name="Katano-Makiyama Y."/>
            <person name="Hidaka K."/>
        </authorList>
    </citation>
    <scope>NUCLEOTIDE SEQUENCE [LARGE SCALE GENOMIC DNA]</scope>
    <source>
        <strain evidence="2 3">NBRC 112889</strain>
    </source>
</reference>
<gene>
    <name evidence="2" type="ORF">Dalu01_02327</name>
</gene>
<dbReference type="SMART" id="SM00943">
    <property type="entry name" value="Prim-Pol"/>
    <property type="match status" value="1"/>
</dbReference>
<dbReference type="SUPFAM" id="SSF56747">
    <property type="entry name" value="Prim-pol domain"/>
    <property type="match status" value="1"/>
</dbReference>
<accession>A0ABP9XEX9</accession>
<dbReference type="RefSeq" id="WP_345454772.1">
    <property type="nucleotide sequence ID" value="NZ_BAABRV010000005.1"/>
</dbReference>
<proteinExistence type="predicted"/>
<dbReference type="Proteomes" id="UP001404956">
    <property type="component" value="Unassembled WGS sequence"/>
</dbReference>
<protein>
    <recommendedName>
        <fullName evidence="1">DNA primase/polymerase bifunctional N-terminal domain-containing protein</fullName>
    </recommendedName>
</protein>